<evidence type="ECO:0000256" key="1">
    <source>
        <dbReference type="SAM" id="MobiDB-lite"/>
    </source>
</evidence>
<keyword evidence="5" id="KW-1185">Reference proteome</keyword>
<reference evidence="4" key="3">
    <citation type="submission" date="2015-06" db="UniProtKB">
        <authorList>
            <consortium name="EnsemblPlants"/>
        </authorList>
    </citation>
    <scope>IDENTIFICATION</scope>
    <source>
        <strain evidence="4">cv. Jemalong A17</strain>
    </source>
</reference>
<evidence type="ECO:0000313" key="3">
    <source>
        <dbReference type="EMBL" id="KEH15424.1"/>
    </source>
</evidence>
<dbReference type="Pfam" id="PF04917">
    <property type="entry name" value="Shufflon_N"/>
    <property type="match status" value="1"/>
</dbReference>
<accession>A0A072TD16</accession>
<proteinExistence type="predicted"/>
<dbReference type="EMBL" id="KL403801">
    <property type="protein sequence ID" value="KEH15424.1"/>
    <property type="molecule type" value="Genomic_DNA"/>
</dbReference>
<dbReference type="AlphaFoldDB" id="A0A072TD16"/>
<gene>
    <name evidence="3" type="ORF">MTR_1077s0010</name>
</gene>
<reference evidence="3 5" key="2">
    <citation type="journal article" date="2014" name="BMC Genomics">
        <title>An improved genome release (version Mt4.0) for the model legume Medicago truncatula.</title>
        <authorList>
            <person name="Tang H."/>
            <person name="Krishnakumar V."/>
            <person name="Bidwell S."/>
            <person name="Rosen B."/>
            <person name="Chan A."/>
            <person name="Zhou S."/>
            <person name="Gentzbittel L."/>
            <person name="Childs K.L."/>
            <person name="Yandell M."/>
            <person name="Gundlach H."/>
            <person name="Mayer K.F."/>
            <person name="Schwartz D.C."/>
            <person name="Town C.D."/>
        </authorList>
    </citation>
    <scope>GENOME REANNOTATION</scope>
    <source>
        <strain evidence="3">A17</strain>
        <strain evidence="4 5">cv. Jemalong A17</strain>
    </source>
</reference>
<dbReference type="Proteomes" id="UP000002051">
    <property type="component" value="Unassembled WGS sequence"/>
</dbReference>
<feature type="non-terminal residue" evidence="3">
    <location>
        <position position="176"/>
    </location>
</feature>
<feature type="region of interest" description="Disordered" evidence="1">
    <location>
        <begin position="151"/>
        <end position="176"/>
    </location>
</feature>
<organism evidence="3 5">
    <name type="scientific">Medicago truncatula</name>
    <name type="common">Barrel medic</name>
    <name type="synonym">Medicago tribuloides</name>
    <dbReference type="NCBI Taxonomy" id="3880"/>
    <lineage>
        <taxon>Eukaryota</taxon>
        <taxon>Viridiplantae</taxon>
        <taxon>Streptophyta</taxon>
        <taxon>Embryophyta</taxon>
        <taxon>Tracheophyta</taxon>
        <taxon>Spermatophyta</taxon>
        <taxon>Magnoliopsida</taxon>
        <taxon>eudicotyledons</taxon>
        <taxon>Gunneridae</taxon>
        <taxon>Pentapetalae</taxon>
        <taxon>rosids</taxon>
        <taxon>fabids</taxon>
        <taxon>Fabales</taxon>
        <taxon>Fabaceae</taxon>
        <taxon>Papilionoideae</taxon>
        <taxon>50 kb inversion clade</taxon>
        <taxon>NPAAA clade</taxon>
        <taxon>Hologalegina</taxon>
        <taxon>IRL clade</taxon>
        <taxon>Trifolieae</taxon>
        <taxon>Medicago</taxon>
    </lineage>
</organism>
<feature type="domain" description="Bacterial shufflon protein N-terminal" evidence="2">
    <location>
        <begin position="6"/>
        <end position="133"/>
    </location>
</feature>
<evidence type="ECO:0000259" key="2">
    <source>
        <dbReference type="Pfam" id="PF04917"/>
    </source>
</evidence>
<evidence type="ECO:0000313" key="4">
    <source>
        <dbReference type="EnsemblPlants" id="KEH15424"/>
    </source>
</evidence>
<sequence length="176" mass="18901">VMTDVTTAQQQQQWVAAVTNYVNQNMSALQGSVTTSPTVLTVAAVKAANVGLPAGFSGTNPFNQTWTAAVTQPTAGNLQVFVYTTGGNVIQDQRLGSIARAAGGFGGMIPVNNSGVYAGGAANAYGAFGAWQIPTAGATPVEPNEHWDRYERKRRGQRRQCFDEDDDRHGQYRYQR</sequence>
<dbReference type="InterPro" id="IPR007001">
    <property type="entry name" value="Shufflon_N"/>
</dbReference>
<dbReference type="EnsemblPlants" id="KEH15424">
    <property type="protein sequence ID" value="KEH15424"/>
    <property type="gene ID" value="MTR_1077s0010"/>
</dbReference>
<dbReference type="HOGENOM" id="CLU_1529007_0_0_1"/>
<evidence type="ECO:0000313" key="5">
    <source>
        <dbReference type="Proteomes" id="UP000002051"/>
    </source>
</evidence>
<protein>
    <submittedName>
        <fullName evidence="3">Shufflon protein D, putative</fullName>
    </submittedName>
</protein>
<name>A0A072TD16_MEDTR</name>
<reference evidence="3 5" key="1">
    <citation type="journal article" date="2011" name="Nature">
        <title>The Medicago genome provides insight into the evolution of rhizobial symbioses.</title>
        <authorList>
            <person name="Young N.D."/>
            <person name="Debelle F."/>
            <person name="Oldroyd G.E."/>
            <person name="Geurts R."/>
            <person name="Cannon S.B."/>
            <person name="Udvardi M.K."/>
            <person name="Benedito V.A."/>
            <person name="Mayer K.F."/>
            <person name="Gouzy J."/>
            <person name="Schoof H."/>
            <person name="Van de Peer Y."/>
            <person name="Proost S."/>
            <person name="Cook D.R."/>
            <person name="Meyers B.C."/>
            <person name="Spannagl M."/>
            <person name="Cheung F."/>
            <person name="De Mita S."/>
            <person name="Krishnakumar V."/>
            <person name="Gundlach H."/>
            <person name="Zhou S."/>
            <person name="Mudge J."/>
            <person name="Bharti A.K."/>
            <person name="Murray J.D."/>
            <person name="Naoumkina M.A."/>
            <person name="Rosen B."/>
            <person name="Silverstein K.A."/>
            <person name="Tang H."/>
            <person name="Rombauts S."/>
            <person name="Zhao P.X."/>
            <person name="Zhou P."/>
            <person name="Barbe V."/>
            <person name="Bardou P."/>
            <person name="Bechner M."/>
            <person name="Bellec A."/>
            <person name="Berger A."/>
            <person name="Berges H."/>
            <person name="Bidwell S."/>
            <person name="Bisseling T."/>
            <person name="Choisne N."/>
            <person name="Couloux A."/>
            <person name="Denny R."/>
            <person name="Deshpande S."/>
            <person name="Dai X."/>
            <person name="Doyle J.J."/>
            <person name="Dudez A.M."/>
            <person name="Farmer A.D."/>
            <person name="Fouteau S."/>
            <person name="Franken C."/>
            <person name="Gibelin C."/>
            <person name="Gish J."/>
            <person name="Goldstein S."/>
            <person name="Gonzalez A.J."/>
            <person name="Green P.J."/>
            <person name="Hallab A."/>
            <person name="Hartog M."/>
            <person name="Hua A."/>
            <person name="Humphray S.J."/>
            <person name="Jeong D.H."/>
            <person name="Jing Y."/>
            <person name="Jocker A."/>
            <person name="Kenton S.M."/>
            <person name="Kim D.J."/>
            <person name="Klee K."/>
            <person name="Lai H."/>
            <person name="Lang C."/>
            <person name="Lin S."/>
            <person name="Macmil S.L."/>
            <person name="Magdelenat G."/>
            <person name="Matthews L."/>
            <person name="McCorrison J."/>
            <person name="Monaghan E.L."/>
            <person name="Mun J.H."/>
            <person name="Najar F.Z."/>
            <person name="Nicholson C."/>
            <person name="Noirot C."/>
            <person name="O'Bleness M."/>
            <person name="Paule C.R."/>
            <person name="Poulain J."/>
            <person name="Prion F."/>
            <person name="Qin B."/>
            <person name="Qu C."/>
            <person name="Retzel E.F."/>
            <person name="Riddle C."/>
            <person name="Sallet E."/>
            <person name="Samain S."/>
            <person name="Samson N."/>
            <person name="Sanders I."/>
            <person name="Saurat O."/>
            <person name="Scarpelli C."/>
            <person name="Schiex T."/>
            <person name="Segurens B."/>
            <person name="Severin A.J."/>
            <person name="Sherrier D.J."/>
            <person name="Shi R."/>
            <person name="Sims S."/>
            <person name="Singer S.R."/>
            <person name="Sinharoy S."/>
            <person name="Sterck L."/>
            <person name="Viollet A."/>
            <person name="Wang B.B."/>
            <person name="Wang K."/>
            <person name="Wang M."/>
            <person name="Wang X."/>
            <person name="Warfsmann J."/>
            <person name="Weissenbach J."/>
            <person name="White D.D."/>
            <person name="White J.D."/>
            <person name="Wiley G.B."/>
            <person name="Wincker P."/>
            <person name="Xing Y."/>
            <person name="Yang L."/>
            <person name="Yao Z."/>
            <person name="Ying F."/>
            <person name="Zhai J."/>
            <person name="Zhou L."/>
            <person name="Zuber A."/>
            <person name="Denarie J."/>
            <person name="Dixon R.A."/>
            <person name="May G.D."/>
            <person name="Schwartz D.C."/>
            <person name="Rogers J."/>
            <person name="Quetier F."/>
            <person name="Town C.D."/>
            <person name="Roe B.A."/>
        </authorList>
    </citation>
    <scope>NUCLEOTIDE SEQUENCE [LARGE SCALE GENOMIC DNA]</scope>
    <source>
        <strain evidence="3">A17</strain>
        <strain evidence="4 5">cv. Jemalong A17</strain>
    </source>
</reference>